<comment type="subcellular location">
    <subcellularLocation>
        <location evidence="1">Endoplasmic reticulum</location>
    </subcellularLocation>
</comment>
<reference evidence="10" key="1">
    <citation type="submission" date="2021-11" db="EMBL/GenBank/DDBJ databases">
        <authorList>
            <person name="Herlambang A."/>
            <person name="Guo Y."/>
            <person name="Takashima Y."/>
            <person name="Nishizawa T."/>
        </authorList>
    </citation>
    <scope>NUCLEOTIDE SEQUENCE</scope>
    <source>
        <strain evidence="10">E1425</strain>
    </source>
</reference>
<dbReference type="InterPro" id="IPR019378">
    <property type="entry name" value="GDP-Fuc_O-FucTrfase"/>
</dbReference>
<evidence type="ECO:0000256" key="7">
    <source>
        <dbReference type="ARBA" id="ARBA00025803"/>
    </source>
</evidence>
<evidence type="ECO:0000256" key="2">
    <source>
        <dbReference type="ARBA" id="ARBA00004922"/>
    </source>
</evidence>
<dbReference type="CDD" id="cd11296">
    <property type="entry name" value="O-FucT_like"/>
    <property type="match status" value="1"/>
</dbReference>
<evidence type="ECO:0000313" key="11">
    <source>
        <dbReference type="Proteomes" id="UP000827284"/>
    </source>
</evidence>
<evidence type="ECO:0000256" key="5">
    <source>
        <dbReference type="ARBA" id="ARBA00023253"/>
    </source>
</evidence>
<gene>
    <name evidence="10" type="ORF">EMPS_08091</name>
</gene>
<evidence type="ECO:0000313" key="10">
    <source>
        <dbReference type="EMBL" id="GJJ75733.1"/>
    </source>
</evidence>
<reference evidence="10" key="2">
    <citation type="journal article" date="2022" name="Microbiol. Resour. Announc.">
        <title>Whole-Genome Sequence of Entomortierella parvispora E1425, a Mucoromycotan Fungus Associated with Burkholderiaceae-Related Endosymbiotic Bacteria.</title>
        <authorList>
            <person name="Herlambang A."/>
            <person name="Guo Y."/>
            <person name="Takashima Y."/>
            <person name="Narisawa K."/>
            <person name="Ohta H."/>
            <person name="Nishizawa T."/>
        </authorList>
    </citation>
    <scope>NUCLEOTIDE SEQUENCE</scope>
    <source>
        <strain evidence="10">E1425</strain>
    </source>
</reference>
<organism evidence="10 11">
    <name type="scientific">Entomortierella parvispora</name>
    <dbReference type="NCBI Taxonomy" id="205924"/>
    <lineage>
        <taxon>Eukaryota</taxon>
        <taxon>Fungi</taxon>
        <taxon>Fungi incertae sedis</taxon>
        <taxon>Mucoromycota</taxon>
        <taxon>Mortierellomycotina</taxon>
        <taxon>Mortierellomycetes</taxon>
        <taxon>Mortierellales</taxon>
        <taxon>Mortierellaceae</taxon>
        <taxon>Entomortierella</taxon>
    </lineage>
</organism>
<dbReference type="InterPro" id="IPR045130">
    <property type="entry name" value="OFUT2-like"/>
</dbReference>
<dbReference type="Gene3D" id="3.40.50.11350">
    <property type="match status" value="1"/>
</dbReference>
<comment type="caution">
    <text evidence="10">The sequence shown here is derived from an EMBL/GenBank/DDBJ whole genome shotgun (WGS) entry which is preliminary data.</text>
</comment>
<comment type="similarity">
    <text evidence="7">Belongs to the glycosyltransferase 68 family.</text>
</comment>
<evidence type="ECO:0000256" key="9">
    <source>
        <dbReference type="SAM" id="MobiDB-lite"/>
    </source>
</evidence>
<evidence type="ECO:0000256" key="1">
    <source>
        <dbReference type="ARBA" id="ARBA00004240"/>
    </source>
</evidence>
<keyword evidence="4" id="KW-0256">Endoplasmic reticulum</keyword>
<dbReference type="AlphaFoldDB" id="A0A9P3HFR1"/>
<dbReference type="Pfam" id="PF10250">
    <property type="entry name" value="O-FucT"/>
    <property type="match status" value="1"/>
</dbReference>
<dbReference type="PANTHER" id="PTHR13398:SF0">
    <property type="entry name" value="GDP-FUCOSE PROTEIN O-FUCOSYLTRANSFERASE 2"/>
    <property type="match status" value="1"/>
</dbReference>
<name>A0A9P3HFR1_9FUNG</name>
<sequence length="574" mass="65053">MATSPKFRSAMLPRYSSTSAGAVSSRRHTPRQLIVLIALLLLVTSGSMLVFHAATGGSSSSSSGNRHGLGCNKDEDFSIIRWERKDNNIISNNKYPHDNDSPQFDRALEQGGHRIKYDLNGENRDAGSPWNVDNNSHDLSNDKHKNNEQEQPPMDGDRARSEEDEEDMNRLADDLSPVKDGSNMNGGYDSRGKNSKDSSVPEDEEDVEGIAEDTEEEEEDIVPFEDTLDQLSDEKFLTYLPYAGITNQFYGILRGLEVAKSLGRTLIIPPITASSHDKSKQNQPWSKFLDLEKFKELTGAKVVEYHNLRDVDTAAYSTFKCHITCGFGSKREIDFTAKGFLKQWKFNHSLSRLSVDANKIETIAKVLNPYKDDKFLCISNTYKISIPDKSEWKRFGQHLHFTAELEDFVAEFLDRTLEKRDPVYDSKLTQSILPTQRYIAIHARRGDFAQYCASNFPGPKMSSCLPSTEDFSRRVEKVQNMYNPTGALSEIMPVFVATNEKRPEELKKFADLGWTYLDHERIGSAERLGVFGPMMVDQVLMAHAQALIGIHMSTFSRVGALRQLDWHKRKMEYM</sequence>
<feature type="region of interest" description="Disordered" evidence="9">
    <location>
        <begin position="118"/>
        <end position="220"/>
    </location>
</feature>
<keyword evidence="11" id="KW-1185">Reference proteome</keyword>
<keyword evidence="3" id="KW-0808">Transferase</keyword>
<dbReference type="OrthoDB" id="423313at2759"/>
<evidence type="ECO:0000256" key="6">
    <source>
        <dbReference type="ARBA" id="ARBA00023277"/>
    </source>
</evidence>
<dbReference type="EMBL" id="BQFW01000011">
    <property type="protein sequence ID" value="GJJ75733.1"/>
    <property type="molecule type" value="Genomic_DNA"/>
</dbReference>
<evidence type="ECO:0000256" key="4">
    <source>
        <dbReference type="ARBA" id="ARBA00022824"/>
    </source>
</evidence>
<dbReference type="Proteomes" id="UP000827284">
    <property type="component" value="Unassembled WGS sequence"/>
</dbReference>
<keyword evidence="6" id="KW-0119">Carbohydrate metabolism</keyword>
<feature type="compositionally biased region" description="Basic and acidic residues" evidence="9">
    <location>
        <begin position="168"/>
        <end position="177"/>
    </location>
</feature>
<evidence type="ECO:0000256" key="3">
    <source>
        <dbReference type="ARBA" id="ARBA00022679"/>
    </source>
</evidence>
<dbReference type="GO" id="GO:0006004">
    <property type="term" value="P:fucose metabolic process"/>
    <property type="evidence" value="ECO:0007669"/>
    <property type="project" value="UniProtKB-KW"/>
</dbReference>
<comment type="pathway">
    <text evidence="2">Protein modification; protein glycosylation.</text>
</comment>
<feature type="compositionally biased region" description="Acidic residues" evidence="9">
    <location>
        <begin position="200"/>
        <end position="220"/>
    </location>
</feature>
<feature type="compositionally biased region" description="Basic and acidic residues" evidence="9">
    <location>
        <begin position="135"/>
        <end position="148"/>
    </location>
</feature>
<accession>A0A9P3HFR1</accession>
<dbReference type="PANTHER" id="PTHR13398">
    <property type="entry name" value="GDP-FUCOSE PROTEIN O-FUCOSYLTRANSFERASE 2"/>
    <property type="match status" value="1"/>
</dbReference>
<protein>
    <recommendedName>
        <fullName evidence="8">GDP-fucose protein O-fucosyltransferase 2</fullName>
    </recommendedName>
</protein>
<dbReference type="Gene3D" id="3.40.50.11340">
    <property type="match status" value="1"/>
</dbReference>
<dbReference type="GO" id="GO:0005783">
    <property type="term" value="C:endoplasmic reticulum"/>
    <property type="evidence" value="ECO:0007669"/>
    <property type="project" value="UniProtKB-SubCell"/>
</dbReference>
<evidence type="ECO:0000256" key="8">
    <source>
        <dbReference type="ARBA" id="ARBA00026232"/>
    </source>
</evidence>
<keyword evidence="5" id="KW-0294">Fucose metabolism</keyword>
<proteinExistence type="inferred from homology"/>
<dbReference type="GO" id="GO:0046922">
    <property type="term" value="F:peptide-O-fucosyltransferase activity"/>
    <property type="evidence" value="ECO:0007669"/>
    <property type="project" value="InterPro"/>
</dbReference>